<feature type="domain" description="Reverse transcriptase" evidence="3">
    <location>
        <begin position="1"/>
        <end position="266"/>
    </location>
</feature>
<evidence type="ECO:0000259" key="3">
    <source>
        <dbReference type="PROSITE" id="PS50878"/>
    </source>
</evidence>
<comment type="caution">
    <text evidence="4">The sequence shown here is derived from an EMBL/GenBank/DDBJ whole genome shotgun (WGS) entry which is preliminary data.</text>
</comment>
<dbReference type="GO" id="GO:0004523">
    <property type="term" value="F:RNA-DNA hybrid ribonuclease activity"/>
    <property type="evidence" value="ECO:0007669"/>
    <property type="project" value="UniProtKB-EC"/>
</dbReference>
<name>A0ABD0PN67_CIRMR</name>
<dbReference type="InterPro" id="IPR000477">
    <property type="entry name" value="RT_dom"/>
</dbReference>
<gene>
    <name evidence="4" type="ORF">M9458_027828</name>
</gene>
<reference evidence="4 5" key="1">
    <citation type="submission" date="2024-05" db="EMBL/GenBank/DDBJ databases">
        <title>Genome sequencing and assembly of Indian major carp, Cirrhinus mrigala (Hamilton, 1822).</title>
        <authorList>
            <person name="Mohindra V."/>
            <person name="Chowdhury L.M."/>
            <person name="Lal K."/>
            <person name="Jena J.K."/>
        </authorList>
    </citation>
    <scope>NUCLEOTIDE SEQUENCE [LARGE SCALE GENOMIC DNA]</scope>
    <source>
        <strain evidence="4">CM1030</strain>
        <tissue evidence="4">Blood</tissue>
    </source>
</reference>
<evidence type="ECO:0000313" key="4">
    <source>
        <dbReference type="EMBL" id="KAL0175498.1"/>
    </source>
</evidence>
<protein>
    <recommendedName>
        <fullName evidence="2">ribonuclease H</fullName>
        <ecNumber evidence="2">3.1.26.4</ecNumber>
    </recommendedName>
</protein>
<dbReference type="PANTHER" id="PTHR24559:SF440">
    <property type="entry name" value="RIBONUCLEASE H"/>
    <property type="match status" value="1"/>
</dbReference>
<dbReference type="Pfam" id="PF16297">
    <property type="entry name" value="DUF4939"/>
    <property type="match status" value="1"/>
</dbReference>
<organism evidence="4 5">
    <name type="scientific">Cirrhinus mrigala</name>
    <name type="common">Mrigala</name>
    <dbReference type="NCBI Taxonomy" id="683832"/>
    <lineage>
        <taxon>Eukaryota</taxon>
        <taxon>Metazoa</taxon>
        <taxon>Chordata</taxon>
        <taxon>Craniata</taxon>
        <taxon>Vertebrata</taxon>
        <taxon>Euteleostomi</taxon>
        <taxon>Actinopterygii</taxon>
        <taxon>Neopterygii</taxon>
        <taxon>Teleostei</taxon>
        <taxon>Ostariophysi</taxon>
        <taxon>Cypriniformes</taxon>
        <taxon>Cyprinidae</taxon>
        <taxon>Labeoninae</taxon>
        <taxon>Labeonini</taxon>
        <taxon>Cirrhinus</taxon>
    </lineage>
</organism>
<dbReference type="InterPro" id="IPR032549">
    <property type="entry name" value="DUF4939"/>
</dbReference>
<keyword evidence="5" id="KW-1185">Reference proteome</keyword>
<dbReference type="InterPro" id="IPR043128">
    <property type="entry name" value="Rev_trsase/Diguanyl_cyclase"/>
</dbReference>
<dbReference type="Pfam" id="PF00078">
    <property type="entry name" value="RVT_1"/>
    <property type="match status" value="1"/>
</dbReference>
<dbReference type="AlphaFoldDB" id="A0ABD0PN67"/>
<accession>A0ABD0PN67</accession>
<dbReference type="Gene3D" id="3.30.70.270">
    <property type="match status" value="1"/>
</dbReference>
<dbReference type="EC" id="3.1.26.4" evidence="2"/>
<evidence type="ECO:0000256" key="2">
    <source>
        <dbReference type="ARBA" id="ARBA00012180"/>
    </source>
</evidence>
<dbReference type="InterPro" id="IPR043502">
    <property type="entry name" value="DNA/RNA_pol_sf"/>
</dbReference>
<dbReference type="PROSITE" id="PS50878">
    <property type="entry name" value="RT_POL"/>
    <property type="match status" value="1"/>
</dbReference>
<comment type="similarity">
    <text evidence="1">Belongs to the beta type-B retroviral polymerase family. HERV class-II K(HML-2) pol subfamily.</text>
</comment>
<dbReference type="SUPFAM" id="SSF56672">
    <property type="entry name" value="DNA/RNA polymerases"/>
    <property type="match status" value="1"/>
</dbReference>
<evidence type="ECO:0000313" key="5">
    <source>
        <dbReference type="Proteomes" id="UP001529510"/>
    </source>
</evidence>
<dbReference type="CDD" id="cd01647">
    <property type="entry name" value="RT_LTR"/>
    <property type="match status" value="1"/>
</dbReference>
<dbReference type="PANTHER" id="PTHR24559">
    <property type="entry name" value="TRANSPOSON TY3-I GAG-POL POLYPROTEIN"/>
    <property type="match status" value="1"/>
</dbReference>
<dbReference type="InterPro" id="IPR053134">
    <property type="entry name" value="RNA-dir_DNA_polymerase"/>
</dbReference>
<feature type="non-terminal residue" evidence="4">
    <location>
        <position position="494"/>
    </location>
</feature>
<evidence type="ECO:0000256" key="1">
    <source>
        <dbReference type="ARBA" id="ARBA00010879"/>
    </source>
</evidence>
<dbReference type="EMBL" id="JAMKFB020000014">
    <property type="protein sequence ID" value="KAL0175498.1"/>
    <property type="molecule type" value="Genomic_DNA"/>
</dbReference>
<proteinExistence type="inferred from homology"/>
<dbReference type="Proteomes" id="UP001529510">
    <property type="component" value="Unassembled WGS sequence"/>
</dbReference>
<dbReference type="FunFam" id="3.30.70.270:FF:000003">
    <property type="entry name" value="Transposon Ty3-G Gag-Pol polyprotein"/>
    <property type="match status" value="1"/>
</dbReference>
<sequence>MDPSATISPPSASPMARPATYSGDAAMCSGFLLQCSLYFELHPHQFANDQAKVTFIISLLAGRALQWVDALWNSESPLICSLSGFMEHFKEDFSQATTEISAHDELLRLRQANLTTHDYTLRFRTLAASSRWNETALFAAYLRGLNPLLRQHMAIYEDSVSLESFLQKASHISQHMELHYEYWVMTYGLSNSPSIFQNFMNEIFRLMLNQFVIIYIDNILIYSPSLQDHHRHVTQVLQRLREHHLYLKPGMCEFHKTTIHFLGYIMDQRKVDAMWNWPLPTTIKEMQRFLGQAFQDLKQAFCAAPAFTHPDPNIRFVVEWAPFCPNGEVNPLYAIHVCSSLRNCPRRNKITTSGGIGWRVPSFHSKLNPHQARWALFFTRFHFTITYRPGNKNTKADALSRLHQPDPQPDEQESILPTSVFVSPITWALDSQIEGKTFVPTSLRHALLEELLNPLAPQEPLLVAQHGPGCHSICQRMFGLRHHLNTSSSAQGQA</sequence>